<name>A0A7W4YII7_LEIAQ</name>
<accession>A0A7W4YII7</accession>
<feature type="transmembrane region" description="Helical" evidence="1">
    <location>
        <begin position="42"/>
        <end position="66"/>
    </location>
</feature>
<keyword evidence="1" id="KW-0472">Membrane</keyword>
<gene>
    <name evidence="2" type="ORF">FHX33_000426</name>
</gene>
<dbReference type="AlphaFoldDB" id="A0A7W4YII7"/>
<keyword evidence="3" id="KW-1185">Reference proteome</keyword>
<evidence type="ECO:0000313" key="3">
    <source>
        <dbReference type="Proteomes" id="UP000538196"/>
    </source>
</evidence>
<sequence length="223" mass="22495">MGGAIGDTLPLALGIAISPIPIIAAILMLLSPKARGTSVGFLLGWLLGIIVAVVVFTLLSGLIPAADPDASQPIGGTIKIVLGVLLLLLALRQWRSRPKPGETAALPKWMAAIDQMTAGRSLGLAFILAAVNPKNLLLAAGAGVAIGTAGLSVGADVVVIVIFVIVAASSVAIPVIGYLVAADRIRGPLDSLRGWLVGNNATVMSVLLLVIGVVLIGKGIAAF</sequence>
<dbReference type="EMBL" id="JACHVP010000001">
    <property type="protein sequence ID" value="MBB2965694.1"/>
    <property type="molecule type" value="Genomic_DNA"/>
</dbReference>
<comment type="caution">
    <text evidence="2">The sequence shown here is derived from an EMBL/GenBank/DDBJ whole genome shotgun (WGS) entry which is preliminary data.</text>
</comment>
<proteinExistence type="predicted"/>
<dbReference type="RefSeq" id="WP_021763869.1">
    <property type="nucleotide sequence ID" value="NZ_JACHVP010000001.1"/>
</dbReference>
<dbReference type="InterPro" id="IPR021315">
    <property type="entry name" value="Gap/Sap"/>
</dbReference>
<evidence type="ECO:0000313" key="2">
    <source>
        <dbReference type="EMBL" id="MBB2965694.1"/>
    </source>
</evidence>
<dbReference type="Pfam" id="PF11139">
    <property type="entry name" value="SfLAP"/>
    <property type="match status" value="1"/>
</dbReference>
<feature type="transmembrane region" description="Helical" evidence="1">
    <location>
        <begin position="72"/>
        <end position="91"/>
    </location>
</feature>
<feature type="transmembrane region" description="Helical" evidence="1">
    <location>
        <begin position="12"/>
        <end position="30"/>
    </location>
</feature>
<organism evidence="2 3">
    <name type="scientific">Leifsonia aquatica</name>
    <name type="common">Corynebacterium aquaticum</name>
    <dbReference type="NCBI Taxonomy" id="144185"/>
    <lineage>
        <taxon>Bacteria</taxon>
        <taxon>Bacillati</taxon>
        <taxon>Actinomycetota</taxon>
        <taxon>Actinomycetes</taxon>
        <taxon>Micrococcales</taxon>
        <taxon>Microbacteriaceae</taxon>
        <taxon>Leifsonia</taxon>
    </lineage>
</organism>
<dbReference type="Proteomes" id="UP000538196">
    <property type="component" value="Unassembled WGS sequence"/>
</dbReference>
<evidence type="ECO:0000256" key="1">
    <source>
        <dbReference type="SAM" id="Phobius"/>
    </source>
</evidence>
<reference evidence="2 3" key="1">
    <citation type="submission" date="2020-08" db="EMBL/GenBank/DDBJ databases">
        <title>Sequencing the genomes of 1000 actinobacteria strains.</title>
        <authorList>
            <person name="Klenk H.-P."/>
        </authorList>
    </citation>
    <scope>NUCLEOTIDE SEQUENCE [LARGE SCALE GENOMIC DNA]</scope>
    <source>
        <strain evidence="2 3">DSM 20146</strain>
    </source>
</reference>
<keyword evidence="1" id="KW-1133">Transmembrane helix</keyword>
<keyword evidence="1" id="KW-0812">Transmembrane</keyword>
<feature type="transmembrane region" description="Helical" evidence="1">
    <location>
        <begin position="159"/>
        <end position="181"/>
    </location>
</feature>
<feature type="transmembrane region" description="Helical" evidence="1">
    <location>
        <begin position="201"/>
        <end position="221"/>
    </location>
</feature>
<protein>
    <submittedName>
        <fullName evidence="2">Threonine/homoserine/homoserine lactone efflux protein</fullName>
    </submittedName>
</protein>